<evidence type="ECO:0000313" key="2">
    <source>
        <dbReference type="EMBL" id="SET25355.1"/>
    </source>
</evidence>
<accession>A0A1I0CZQ6</accession>
<dbReference type="AlphaFoldDB" id="A0A1I0CZQ6"/>
<proteinExistence type="predicted"/>
<protein>
    <submittedName>
        <fullName evidence="2">Uncharacterized protein</fullName>
    </submittedName>
</protein>
<reference evidence="3" key="1">
    <citation type="submission" date="2016-10" db="EMBL/GenBank/DDBJ databases">
        <authorList>
            <person name="Varghese N."/>
            <person name="Submissions S."/>
        </authorList>
    </citation>
    <scope>NUCLEOTIDE SEQUENCE [LARGE SCALE GENOMIC DNA]</scope>
    <source>
        <strain evidence="3">DSM 18579</strain>
    </source>
</reference>
<keyword evidence="3" id="KW-1185">Reference proteome</keyword>
<organism evidence="2 3">
    <name type="scientific">Thorsellia anophelis DSM 18579</name>
    <dbReference type="NCBI Taxonomy" id="1123402"/>
    <lineage>
        <taxon>Bacteria</taxon>
        <taxon>Pseudomonadati</taxon>
        <taxon>Pseudomonadota</taxon>
        <taxon>Gammaproteobacteria</taxon>
        <taxon>Enterobacterales</taxon>
        <taxon>Thorselliaceae</taxon>
        <taxon>Thorsellia</taxon>
    </lineage>
</organism>
<evidence type="ECO:0000313" key="3">
    <source>
        <dbReference type="Proteomes" id="UP000242642"/>
    </source>
</evidence>
<keyword evidence="1" id="KW-0812">Transmembrane</keyword>
<evidence type="ECO:0000256" key="1">
    <source>
        <dbReference type="SAM" id="Phobius"/>
    </source>
</evidence>
<dbReference type="Proteomes" id="UP000242642">
    <property type="component" value="Unassembled WGS sequence"/>
</dbReference>
<sequence length="165" mass="19457">MVDINTQENTHTIILNHRYKKAKKQFIKIRNKYAKSNSMDNQTLHHLIFKSAKLRLSIIINRQSLSFLCFVFNLIFLSIWFSDNSIMQDQKELMPAIAIVDYVELLDYFYETLSENEIETHLLNVKARLESLTEQGIIILDASLIHGAPRDYYLPIHWLVQPYLN</sequence>
<dbReference type="STRING" id="1123402.SAMN02583745_01796"/>
<keyword evidence="1" id="KW-1133">Transmembrane helix</keyword>
<name>A0A1I0CZQ6_9GAMM</name>
<feature type="transmembrane region" description="Helical" evidence="1">
    <location>
        <begin position="65"/>
        <end position="82"/>
    </location>
</feature>
<gene>
    <name evidence="2" type="ORF">SAMN02583745_01796</name>
</gene>
<keyword evidence="1" id="KW-0472">Membrane</keyword>
<dbReference type="EMBL" id="FOHV01000013">
    <property type="protein sequence ID" value="SET25355.1"/>
    <property type="molecule type" value="Genomic_DNA"/>
</dbReference>